<dbReference type="AlphaFoldDB" id="A0A165PPV0"/>
<reference evidence="1 2" key="1">
    <citation type="journal article" date="2016" name="Mol. Biol. Evol.">
        <title>Comparative Genomics of Early-Diverging Mushroom-Forming Fungi Provides Insights into the Origins of Lignocellulose Decay Capabilities.</title>
        <authorList>
            <person name="Nagy L.G."/>
            <person name="Riley R."/>
            <person name="Tritt A."/>
            <person name="Adam C."/>
            <person name="Daum C."/>
            <person name="Floudas D."/>
            <person name="Sun H."/>
            <person name="Yadav J.S."/>
            <person name="Pangilinan J."/>
            <person name="Larsson K.H."/>
            <person name="Matsuura K."/>
            <person name="Barry K."/>
            <person name="Labutti K."/>
            <person name="Kuo R."/>
            <person name="Ohm R.A."/>
            <person name="Bhattacharya S.S."/>
            <person name="Shirouzu T."/>
            <person name="Yoshinaga Y."/>
            <person name="Martin F.M."/>
            <person name="Grigoriev I.V."/>
            <person name="Hibbett D.S."/>
        </authorList>
    </citation>
    <scope>NUCLEOTIDE SEQUENCE [LARGE SCALE GENOMIC DNA]</scope>
    <source>
        <strain evidence="1 2">HHB12029</strain>
    </source>
</reference>
<evidence type="ECO:0000313" key="1">
    <source>
        <dbReference type="EMBL" id="KZW02496.1"/>
    </source>
</evidence>
<keyword evidence="2" id="KW-1185">Reference proteome</keyword>
<proteinExistence type="predicted"/>
<protein>
    <submittedName>
        <fullName evidence="1">Uncharacterized protein</fullName>
    </submittedName>
</protein>
<dbReference type="OrthoDB" id="10588403at2759"/>
<dbReference type="InParanoid" id="A0A165PPV0"/>
<dbReference type="EMBL" id="KV425888">
    <property type="protein sequence ID" value="KZW02496.1"/>
    <property type="molecule type" value="Genomic_DNA"/>
</dbReference>
<sequence length="418" mass="46437">MEAWQRKQTRSYSLLLPSRFQMTELDGGLGLPDELLVQIFLAEKSLCDDRHLLAALCLVNHRVRRIVLPWLYRAVGHFRSIRTVVDFFDVLSARPHLCALICELDLTHYLPVAYMNDERVLASIRASLQRMPNLKHLVIPNGYPTLILKDCAGRFELESLSCAFDCDATLESFFRSQRALTELQIYGFPKAFWMVCTCDVDRDILPRLQVVRATVSWLEKLVPSRPVHTVQVLDLARWEGGGATFLRSAAGPIKSLVIPRPCMLANWGVLSRTGAPVEDIVVTEMSTGSSVRTASRVARARGLTRRAVVPAERSLERARAEASVAYSTLPPGRAAVGGDERANVVPHSANVPQRRAYNAPTPHARARYERQRGQLAGCEHMAPGCGSGRVGCDEGLIASYVLPSLSELALTCVRRRTL</sequence>
<name>A0A165PPV0_EXIGL</name>
<evidence type="ECO:0000313" key="2">
    <source>
        <dbReference type="Proteomes" id="UP000077266"/>
    </source>
</evidence>
<accession>A0A165PPV0</accession>
<organism evidence="1 2">
    <name type="scientific">Exidia glandulosa HHB12029</name>
    <dbReference type="NCBI Taxonomy" id="1314781"/>
    <lineage>
        <taxon>Eukaryota</taxon>
        <taxon>Fungi</taxon>
        <taxon>Dikarya</taxon>
        <taxon>Basidiomycota</taxon>
        <taxon>Agaricomycotina</taxon>
        <taxon>Agaricomycetes</taxon>
        <taxon>Auriculariales</taxon>
        <taxon>Exidiaceae</taxon>
        <taxon>Exidia</taxon>
    </lineage>
</organism>
<dbReference type="Proteomes" id="UP000077266">
    <property type="component" value="Unassembled WGS sequence"/>
</dbReference>
<gene>
    <name evidence="1" type="ORF">EXIGLDRAFT_458834</name>
</gene>